<reference evidence="1" key="1">
    <citation type="submission" date="2022-06" db="EMBL/GenBank/DDBJ databases">
        <title>Sphingomonas sp. nov. isolated from rhizosphere soil of tomato.</title>
        <authorList>
            <person name="Dong H."/>
            <person name="Gao R."/>
        </authorList>
    </citation>
    <scope>NUCLEOTIDE SEQUENCE</scope>
    <source>
        <strain evidence="1">MMSM24</strain>
    </source>
</reference>
<dbReference type="EMBL" id="JANFAV010000010">
    <property type="protein sequence ID" value="MCW6535975.1"/>
    <property type="molecule type" value="Genomic_DNA"/>
</dbReference>
<accession>A0AA41Z9I8</accession>
<evidence type="ECO:0000313" key="1">
    <source>
        <dbReference type="EMBL" id="MCW6535975.1"/>
    </source>
</evidence>
<sequence>MRLFSQIFSKPHQGSDQPHFPTNYDGLGCWWNARDVLPLAGARGFNVSLVGESQWQQEIGAIVGGRCAEGHNCHFPAQLVFDDSQRDPNAVGVMIDGRAVGWLPEELAPQVRLALGQMNPKARPVTCKAKIVGGWDRGRHDRGYFGVKLSLALPLKVARTSRARGARPVNSQLG</sequence>
<protein>
    <recommendedName>
        <fullName evidence="3">HIRAN domain-containing protein</fullName>
    </recommendedName>
</protein>
<gene>
    <name evidence="1" type="ORF">NEE01_14425</name>
</gene>
<organism evidence="1 2">
    <name type="scientific">Sphingomonas lycopersici</name>
    <dbReference type="NCBI Taxonomy" id="2951807"/>
    <lineage>
        <taxon>Bacteria</taxon>
        <taxon>Pseudomonadati</taxon>
        <taxon>Pseudomonadota</taxon>
        <taxon>Alphaproteobacteria</taxon>
        <taxon>Sphingomonadales</taxon>
        <taxon>Sphingomonadaceae</taxon>
        <taxon>Sphingomonas</taxon>
    </lineage>
</organism>
<evidence type="ECO:0008006" key="3">
    <source>
        <dbReference type="Google" id="ProtNLM"/>
    </source>
</evidence>
<dbReference type="AlphaFoldDB" id="A0AA41Z9I8"/>
<comment type="caution">
    <text evidence="1">The sequence shown here is derived from an EMBL/GenBank/DDBJ whole genome shotgun (WGS) entry which is preliminary data.</text>
</comment>
<name>A0AA41Z9I8_9SPHN</name>
<dbReference type="RefSeq" id="WP_265269405.1">
    <property type="nucleotide sequence ID" value="NZ_JANFAV010000010.1"/>
</dbReference>
<dbReference type="Proteomes" id="UP001165565">
    <property type="component" value="Unassembled WGS sequence"/>
</dbReference>
<evidence type="ECO:0000313" key="2">
    <source>
        <dbReference type="Proteomes" id="UP001165565"/>
    </source>
</evidence>
<keyword evidence="2" id="KW-1185">Reference proteome</keyword>
<proteinExistence type="predicted"/>